<gene>
    <name evidence="12" type="ORF">H5410_052488</name>
</gene>
<comment type="caution">
    <text evidence="12">The sequence shown here is derived from an EMBL/GenBank/DDBJ whole genome shotgun (WGS) entry which is preliminary data.</text>
</comment>
<feature type="domain" description="Disease resistance protein winged helix" evidence="9">
    <location>
        <begin position="397"/>
        <end position="469"/>
    </location>
</feature>
<evidence type="ECO:0000256" key="4">
    <source>
        <dbReference type="ARBA" id="ARBA00022741"/>
    </source>
</evidence>
<dbReference type="InterPro" id="IPR036388">
    <property type="entry name" value="WH-like_DNA-bd_sf"/>
</dbReference>
<dbReference type="Pfam" id="PF23598">
    <property type="entry name" value="LRR_14"/>
    <property type="match status" value="1"/>
</dbReference>
<dbReference type="InterPro" id="IPR042197">
    <property type="entry name" value="Apaf_helical"/>
</dbReference>
<feature type="domain" description="Disease resistance N-terminal" evidence="8">
    <location>
        <begin position="10"/>
        <end position="94"/>
    </location>
</feature>
<dbReference type="Proteomes" id="UP000824120">
    <property type="component" value="Chromosome 10"/>
</dbReference>
<reference evidence="12 13" key="1">
    <citation type="submission" date="2020-09" db="EMBL/GenBank/DDBJ databases">
        <title>De no assembly of potato wild relative species, Solanum commersonii.</title>
        <authorList>
            <person name="Cho K."/>
        </authorList>
    </citation>
    <scope>NUCLEOTIDE SEQUENCE [LARGE SCALE GENOMIC DNA]</scope>
    <source>
        <strain evidence="12">LZ3.2</strain>
        <tissue evidence="12">Leaf</tissue>
    </source>
</reference>
<keyword evidence="13" id="KW-1185">Reference proteome</keyword>
<keyword evidence="6" id="KW-0067">ATP-binding</keyword>
<dbReference type="InterPro" id="IPR058922">
    <property type="entry name" value="WHD_DRP"/>
</dbReference>
<comment type="similarity">
    <text evidence="1">Belongs to the disease resistance NB-LRR family.</text>
</comment>
<dbReference type="AlphaFoldDB" id="A0A9J5X361"/>
<dbReference type="InterPro" id="IPR041118">
    <property type="entry name" value="Rx_N"/>
</dbReference>
<evidence type="ECO:0000256" key="2">
    <source>
        <dbReference type="ARBA" id="ARBA00022614"/>
    </source>
</evidence>
<dbReference type="PANTHER" id="PTHR36766">
    <property type="entry name" value="PLANT BROAD-SPECTRUM MILDEW RESISTANCE PROTEIN RPW8"/>
    <property type="match status" value="1"/>
</dbReference>
<accession>A0A9J5X361</accession>
<evidence type="ECO:0000259" key="11">
    <source>
        <dbReference type="Pfam" id="PF25019"/>
    </source>
</evidence>
<evidence type="ECO:0008006" key="14">
    <source>
        <dbReference type="Google" id="ProtNLM"/>
    </source>
</evidence>
<protein>
    <recommendedName>
        <fullName evidence="14">Cc-nbs-lrr resistance protein</fullName>
    </recommendedName>
</protein>
<evidence type="ECO:0000313" key="12">
    <source>
        <dbReference type="EMBL" id="KAG5581861.1"/>
    </source>
</evidence>
<evidence type="ECO:0000313" key="13">
    <source>
        <dbReference type="Proteomes" id="UP000824120"/>
    </source>
</evidence>
<dbReference type="Gene3D" id="1.10.10.10">
    <property type="entry name" value="Winged helix-like DNA-binding domain superfamily/Winged helix DNA-binding domain"/>
    <property type="match status" value="1"/>
</dbReference>
<evidence type="ECO:0000256" key="6">
    <source>
        <dbReference type="ARBA" id="ARBA00022840"/>
    </source>
</evidence>
<dbReference type="SUPFAM" id="SSF52058">
    <property type="entry name" value="L domain-like"/>
    <property type="match status" value="2"/>
</dbReference>
<dbReference type="PRINTS" id="PR00364">
    <property type="entry name" value="DISEASERSIST"/>
</dbReference>
<evidence type="ECO:0000256" key="1">
    <source>
        <dbReference type="ARBA" id="ARBA00008894"/>
    </source>
</evidence>
<dbReference type="Pfam" id="PF18052">
    <property type="entry name" value="Rx_N"/>
    <property type="match status" value="1"/>
</dbReference>
<evidence type="ECO:0000259" key="8">
    <source>
        <dbReference type="Pfam" id="PF18052"/>
    </source>
</evidence>
<dbReference type="InterPro" id="IPR032675">
    <property type="entry name" value="LRR_dom_sf"/>
</dbReference>
<organism evidence="12 13">
    <name type="scientific">Solanum commersonii</name>
    <name type="common">Commerson's wild potato</name>
    <name type="synonym">Commerson's nightshade</name>
    <dbReference type="NCBI Taxonomy" id="4109"/>
    <lineage>
        <taxon>Eukaryota</taxon>
        <taxon>Viridiplantae</taxon>
        <taxon>Streptophyta</taxon>
        <taxon>Embryophyta</taxon>
        <taxon>Tracheophyta</taxon>
        <taxon>Spermatophyta</taxon>
        <taxon>Magnoliopsida</taxon>
        <taxon>eudicotyledons</taxon>
        <taxon>Gunneridae</taxon>
        <taxon>Pentapetalae</taxon>
        <taxon>asterids</taxon>
        <taxon>lamiids</taxon>
        <taxon>Solanales</taxon>
        <taxon>Solanaceae</taxon>
        <taxon>Solanoideae</taxon>
        <taxon>Solaneae</taxon>
        <taxon>Solanum</taxon>
    </lineage>
</organism>
<dbReference type="OrthoDB" id="1291980at2759"/>
<keyword evidence="3" id="KW-0677">Repeat</keyword>
<feature type="domain" description="Disease resistance R13L4/SHOC-2-like LRR" evidence="10">
    <location>
        <begin position="526"/>
        <end position="598"/>
    </location>
</feature>
<dbReference type="Gene3D" id="3.80.10.10">
    <property type="entry name" value="Ribonuclease Inhibitor"/>
    <property type="match status" value="3"/>
</dbReference>
<feature type="domain" description="NB-ARC" evidence="7">
    <location>
        <begin position="165"/>
        <end position="279"/>
    </location>
</feature>
<evidence type="ECO:0000259" key="9">
    <source>
        <dbReference type="Pfam" id="PF23559"/>
    </source>
</evidence>
<proteinExistence type="inferred from homology"/>
<dbReference type="SUPFAM" id="SSF52540">
    <property type="entry name" value="P-loop containing nucleoside triphosphate hydrolases"/>
    <property type="match status" value="1"/>
</dbReference>
<dbReference type="Gene3D" id="3.40.50.300">
    <property type="entry name" value="P-loop containing nucleotide triphosphate hydrolases"/>
    <property type="match status" value="1"/>
</dbReference>
<name>A0A9J5X361_SOLCO</name>
<dbReference type="InterPro" id="IPR055414">
    <property type="entry name" value="LRR_R13L4/SHOC2-like"/>
</dbReference>
<dbReference type="Gene3D" id="1.10.8.430">
    <property type="entry name" value="Helical domain of apoptotic protease-activating factors"/>
    <property type="match status" value="1"/>
</dbReference>
<dbReference type="FunFam" id="1.10.10.10:FF:000322">
    <property type="entry name" value="Probable disease resistance protein At1g63360"/>
    <property type="match status" value="1"/>
</dbReference>
<dbReference type="InterPro" id="IPR027417">
    <property type="entry name" value="P-loop_NTPase"/>
</dbReference>
<keyword evidence="4" id="KW-0547">Nucleotide-binding</keyword>
<dbReference type="Gene3D" id="1.20.5.4130">
    <property type="match status" value="1"/>
</dbReference>
<dbReference type="InterPro" id="IPR056789">
    <property type="entry name" value="LRR_R13L1-DRL21"/>
</dbReference>
<dbReference type="Pfam" id="PF23559">
    <property type="entry name" value="WHD_DRP"/>
    <property type="match status" value="1"/>
</dbReference>
<evidence type="ECO:0000259" key="7">
    <source>
        <dbReference type="Pfam" id="PF00931"/>
    </source>
</evidence>
<sequence>MADPVIGATVQVLLEKLLSLTIEELSSSRDCKKDLEMLTKNVSLIQAFIHDAERQQVEDQVVKLWLKRLEKATENVFDEFRYESIKRQVKIQNKLMKKVSDYFSHTAFKSKMSRKTNNINEELRAVNKLAKNLGLQLLMVPPRQTLPIRETDSVVVASEVVGRDNDVAEINRKMLNMRDDIVLCTIPIVGMGGLGKTIEAKRIFNDEQIEKHFEKRVWLCLPEMSETKSFLQLILESLTKRKVEVQSGDIIVKMLQDELAGRKYLLVLDDLWRVNSTLWVASTVATVGPHRLEKLAKDHCWPIFKQRAFVDGEVPEEIVIMENRIVEICQGLPLAASVLGGLLRNKQKHEWQAILDGNPLVASEYDNGENSVKKILKLRYDYLPSLHLKKCFAYFAMFPKDFEFEKDQLIQLWMAEGFLNPCQEITVMEDIGYKFFQLLLRNSLLQDIKLDKHNNITHCKMHNLVNDLAGDILKSKLFDPRSDGRENLSQERYFGWDSPSDQIDKIKEPECLCTLFWRSNYISEDMLLSFKFLRVLNLSSSGIKELSAKIGKLIHLRYLDLSDTKITALPHPICELYNLQTFRFYKFGSLLALPYEMGNMIKKGRRIEELGHLKNLTGKLRINGLQLHVLDGLQPHPNLKTLEVKNYLGTRFSSWFSEESLPNLVKLKLSGCKRCIEIPPLGQLKFLRHLELIGLLELEFIGPTFYGVEVNDNGSCSKIQVFPSLKVLLLENMHSLTEWKGVELIPTTSGVRMFAKLENLRIRKCPLLKSTPNQFEILRELEIVRVDSKMPLLNLCSNLTSLVKLRVYFVKEFTCLPDEMLCNNVSLQHLWVSECGEFREFPQSLYNLRSLKSLMIDSCTNFSSFPVPSGENYLTSLHCFHLYNCDGLTSLPSGMLEHCRSLESLRFHYCNNLVSFPLHVGKMTSLSCLGLSHCPNLISVPAGNLHLITGLRSLEIGPFLEMVDFEEFQLIFNGIQSLHTLEVWGHLQWDSLPYQLMQLSDLTEIKIYGFRIEALPHRFGDLTSLERSTLVGCKRLQHLDFSDAMPKLRYLWINDCPLLEALSDELGNLVSLQELVLRKCEKLEHLPSRDAMRRLTKLEYMMIHDCPLLEALSDARMTIEWVGSNLGRSL</sequence>
<dbReference type="GO" id="GO:0043531">
    <property type="term" value="F:ADP binding"/>
    <property type="evidence" value="ECO:0007669"/>
    <property type="project" value="InterPro"/>
</dbReference>
<dbReference type="Pfam" id="PF00931">
    <property type="entry name" value="NB-ARC"/>
    <property type="match status" value="1"/>
</dbReference>
<evidence type="ECO:0000256" key="3">
    <source>
        <dbReference type="ARBA" id="ARBA00022737"/>
    </source>
</evidence>
<keyword evidence="5" id="KW-0611">Plant defense</keyword>
<evidence type="ECO:0000259" key="10">
    <source>
        <dbReference type="Pfam" id="PF23598"/>
    </source>
</evidence>
<dbReference type="InterPro" id="IPR002182">
    <property type="entry name" value="NB-ARC"/>
</dbReference>
<dbReference type="EMBL" id="JACXVP010000010">
    <property type="protein sequence ID" value="KAG5581861.1"/>
    <property type="molecule type" value="Genomic_DNA"/>
</dbReference>
<dbReference type="GO" id="GO:0005524">
    <property type="term" value="F:ATP binding"/>
    <property type="evidence" value="ECO:0007669"/>
    <property type="project" value="UniProtKB-KW"/>
</dbReference>
<dbReference type="Pfam" id="PF25019">
    <property type="entry name" value="LRR_R13L1-DRL21"/>
    <property type="match status" value="1"/>
</dbReference>
<evidence type="ECO:0000256" key="5">
    <source>
        <dbReference type="ARBA" id="ARBA00022821"/>
    </source>
</evidence>
<feature type="domain" description="R13L1/DRL21-like LRR repeat region" evidence="11">
    <location>
        <begin position="628"/>
        <end position="693"/>
    </location>
</feature>
<dbReference type="GO" id="GO:0051707">
    <property type="term" value="P:response to other organism"/>
    <property type="evidence" value="ECO:0007669"/>
    <property type="project" value="UniProtKB-ARBA"/>
</dbReference>
<dbReference type="PANTHER" id="PTHR36766:SF70">
    <property type="entry name" value="DISEASE RESISTANCE PROTEIN RGA4"/>
    <property type="match status" value="1"/>
</dbReference>
<dbReference type="GO" id="GO:0006952">
    <property type="term" value="P:defense response"/>
    <property type="evidence" value="ECO:0007669"/>
    <property type="project" value="UniProtKB-KW"/>
</dbReference>
<keyword evidence="2" id="KW-0433">Leucine-rich repeat</keyword>